<dbReference type="AlphaFoldDB" id="A0A922CMI7"/>
<dbReference type="PANTHER" id="PTHR39960:SF1">
    <property type="entry name" value="LD34147P"/>
    <property type="match status" value="1"/>
</dbReference>
<dbReference type="PANTHER" id="PTHR39960">
    <property type="entry name" value="LD34147P"/>
    <property type="match status" value="1"/>
</dbReference>
<reference evidence="4" key="1">
    <citation type="journal article" date="2016" name="Insect Biochem. Mol. Biol.">
        <title>Multifaceted biological insights from a draft genome sequence of the tobacco hornworm moth, Manduca sexta.</title>
        <authorList>
            <person name="Kanost M.R."/>
            <person name="Arrese E.L."/>
            <person name="Cao X."/>
            <person name="Chen Y.R."/>
            <person name="Chellapilla S."/>
            <person name="Goldsmith M.R."/>
            <person name="Grosse-Wilde E."/>
            <person name="Heckel D.G."/>
            <person name="Herndon N."/>
            <person name="Jiang H."/>
            <person name="Papanicolaou A."/>
            <person name="Qu J."/>
            <person name="Soulages J.L."/>
            <person name="Vogel H."/>
            <person name="Walters J."/>
            <person name="Waterhouse R.M."/>
            <person name="Ahn S.J."/>
            <person name="Almeida F.C."/>
            <person name="An C."/>
            <person name="Aqrawi P."/>
            <person name="Bretschneider A."/>
            <person name="Bryant W.B."/>
            <person name="Bucks S."/>
            <person name="Chao H."/>
            <person name="Chevignon G."/>
            <person name="Christen J.M."/>
            <person name="Clarke D.F."/>
            <person name="Dittmer N.T."/>
            <person name="Ferguson L.C.F."/>
            <person name="Garavelou S."/>
            <person name="Gordon K.H.J."/>
            <person name="Gunaratna R.T."/>
            <person name="Han Y."/>
            <person name="Hauser F."/>
            <person name="He Y."/>
            <person name="Heidel-Fischer H."/>
            <person name="Hirsh A."/>
            <person name="Hu Y."/>
            <person name="Jiang H."/>
            <person name="Kalra D."/>
            <person name="Klinner C."/>
            <person name="Konig C."/>
            <person name="Kovar C."/>
            <person name="Kroll A.R."/>
            <person name="Kuwar S.S."/>
            <person name="Lee S.L."/>
            <person name="Lehman R."/>
            <person name="Li K."/>
            <person name="Li Z."/>
            <person name="Liang H."/>
            <person name="Lovelace S."/>
            <person name="Lu Z."/>
            <person name="Mansfield J.H."/>
            <person name="McCulloch K.J."/>
            <person name="Mathew T."/>
            <person name="Morton B."/>
            <person name="Muzny D.M."/>
            <person name="Neunemann D."/>
            <person name="Ongeri F."/>
            <person name="Pauchet Y."/>
            <person name="Pu L.L."/>
            <person name="Pyrousis I."/>
            <person name="Rao X.J."/>
            <person name="Redding A."/>
            <person name="Roesel C."/>
            <person name="Sanchez-Gracia A."/>
            <person name="Schaack S."/>
            <person name="Shukla A."/>
            <person name="Tetreau G."/>
            <person name="Wang Y."/>
            <person name="Xiong G.H."/>
            <person name="Traut W."/>
            <person name="Walsh T.K."/>
            <person name="Worley K.C."/>
            <person name="Wu D."/>
            <person name="Wu W."/>
            <person name="Wu Y.Q."/>
            <person name="Zhang X."/>
            <person name="Zou Z."/>
            <person name="Zucker H."/>
            <person name="Briscoe A.D."/>
            <person name="Burmester T."/>
            <person name="Clem R.J."/>
            <person name="Feyereisen R."/>
            <person name="Grimmelikhuijzen C.J.P."/>
            <person name="Hamodrakas S.J."/>
            <person name="Hansson B.S."/>
            <person name="Huguet E."/>
            <person name="Jermiin L.S."/>
            <person name="Lan Q."/>
            <person name="Lehman H.K."/>
            <person name="Lorenzen M."/>
            <person name="Merzendorfer H."/>
            <person name="Michalopoulos I."/>
            <person name="Morton D.B."/>
            <person name="Muthukrishnan S."/>
            <person name="Oakeshott J.G."/>
            <person name="Palmer W."/>
            <person name="Park Y."/>
            <person name="Passarelli A.L."/>
            <person name="Rozas J."/>
            <person name="Schwartz L.M."/>
            <person name="Smith W."/>
            <person name="Southgate A."/>
            <person name="Vilcinskas A."/>
            <person name="Vogt R."/>
            <person name="Wang P."/>
            <person name="Werren J."/>
            <person name="Yu X.Q."/>
            <person name="Zhou J.J."/>
            <person name="Brown S.J."/>
            <person name="Scherer S.E."/>
            <person name="Richards S."/>
            <person name="Blissard G.W."/>
        </authorList>
    </citation>
    <scope>NUCLEOTIDE SEQUENCE</scope>
</reference>
<evidence type="ECO:0000256" key="3">
    <source>
        <dbReference type="SAM" id="SignalP"/>
    </source>
</evidence>
<evidence type="ECO:0000256" key="2">
    <source>
        <dbReference type="SAM" id="MobiDB-lite"/>
    </source>
</evidence>
<feature type="signal peptide" evidence="3">
    <location>
        <begin position="1"/>
        <end position="30"/>
    </location>
</feature>
<evidence type="ECO:0000313" key="5">
    <source>
        <dbReference type="Proteomes" id="UP000791440"/>
    </source>
</evidence>
<feature type="region of interest" description="Disordered" evidence="2">
    <location>
        <begin position="537"/>
        <end position="561"/>
    </location>
</feature>
<accession>A0A922CMI7</accession>
<gene>
    <name evidence="4" type="ORF">O3G_MSEX007101</name>
</gene>
<proteinExistence type="predicted"/>
<sequence>MQLLKFVSIPQSVSWVGVALLLCSPQACSARTPEEETRDAMISLVHKMRSTESKLERHEFREKALGDLLKAKLSAIDKQHKAFEPMVGLIQRLDDRLSNVETVLLRDKDHDVSAQKKTNEALDRIQKTLDSLSMTIAENTKQTKKAMEIDNNLTLNEDSPLDRRLDITDSKIDALKLEIANLKYMLHKENLPAVCRDMSYDVNPLQKHITQAETLLSKFDSKLNKYNESAFTSVIPLSKASPADEAWQNKISEVMERQEEGIKKIHKQLNDAESIWNELPKRIELQTATNETLRAIANVTENIKDNAENSVTKIGTKLHEMNERFAATNKDIQQSLTISNTLTEKAFDTTIQFAALRTDIEALKNSEKVLVKAADDVIAMKKHLQYVVQEILNGVTAINAAQARVMNKTVHERFDSIEKTLTTSQKNALGDLSTKVELKMSQVWAQIGMMHQQLLLTKESLYNLTDETQHYANSSTKKINKVKEEVDDIKKSVDALGSNMNYALGKLALSTQEFDRITSGVADALASLKEDINRKPKVTVTTEDPGPGPHNTTLAVEETKP</sequence>
<feature type="chain" id="PRO_5037548686" description="Paramyosin" evidence="3">
    <location>
        <begin position="31"/>
        <end position="561"/>
    </location>
</feature>
<evidence type="ECO:0000256" key="1">
    <source>
        <dbReference type="SAM" id="Coils"/>
    </source>
</evidence>
<keyword evidence="5" id="KW-1185">Reference proteome</keyword>
<dbReference type="GO" id="GO:0005886">
    <property type="term" value="C:plasma membrane"/>
    <property type="evidence" value="ECO:0007669"/>
    <property type="project" value="TreeGrafter"/>
</dbReference>
<reference evidence="4" key="2">
    <citation type="submission" date="2020-12" db="EMBL/GenBank/DDBJ databases">
        <authorList>
            <person name="Kanost M."/>
        </authorList>
    </citation>
    <scope>NUCLEOTIDE SEQUENCE</scope>
</reference>
<feature type="coiled-coil region" evidence="1">
    <location>
        <begin position="472"/>
        <end position="499"/>
    </location>
</feature>
<name>A0A922CMI7_MANSE</name>
<keyword evidence="1" id="KW-0175">Coiled coil</keyword>
<evidence type="ECO:0000313" key="4">
    <source>
        <dbReference type="EMBL" id="KAG6451384.1"/>
    </source>
</evidence>
<keyword evidence="3" id="KW-0732">Signal</keyword>
<comment type="caution">
    <text evidence="4">The sequence shown here is derived from an EMBL/GenBank/DDBJ whole genome shotgun (WGS) entry which is preliminary data.</text>
</comment>
<protein>
    <recommendedName>
        <fullName evidence="6">Paramyosin</fullName>
    </recommendedName>
</protein>
<evidence type="ECO:0008006" key="6">
    <source>
        <dbReference type="Google" id="ProtNLM"/>
    </source>
</evidence>
<dbReference type="EMBL" id="JH668406">
    <property type="protein sequence ID" value="KAG6451384.1"/>
    <property type="molecule type" value="Genomic_DNA"/>
</dbReference>
<dbReference type="Proteomes" id="UP000791440">
    <property type="component" value="Unassembled WGS sequence"/>
</dbReference>
<organism evidence="4 5">
    <name type="scientific">Manduca sexta</name>
    <name type="common">Tobacco hawkmoth</name>
    <name type="synonym">Tobacco hornworm</name>
    <dbReference type="NCBI Taxonomy" id="7130"/>
    <lineage>
        <taxon>Eukaryota</taxon>
        <taxon>Metazoa</taxon>
        <taxon>Ecdysozoa</taxon>
        <taxon>Arthropoda</taxon>
        <taxon>Hexapoda</taxon>
        <taxon>Insecta</taxon>
        <taxon>Pterygota</taxon>
        <taxon>Neoptera</taxon>
        <taxon>Endopterygota</taxon>
        <taxon>Lepidoptera</taxon>
        <taxon>Glossata</taxon>
        <taxon>Ditrysia</taxon>
        <taxon>Bombycoidea</taxon>
        <taxon>Sphingidae</taxon>
        <taxon>Sphinginae</taxon>
        <taxon>Sphingini</taxon>
        <taxon>Manduca</taxon>
    </lineage>
</organism>